<name>A0A8S5U1W3_9CAUD</name>
<protein>
    <submittedName>
        <fullName evidence="1">Uncharacterized protein</fullName>
    </submittedName>
</protein>
<organism evidence="1">
    <name type="scientific">Siphoviridae sp. ctdHi7</name>
    <dbReference type="NCBI Taxonomy" id="2825577"/>
    <lineage>
        <taxon>Viruses</taxon>
        <taxon>Duplodnaviria</taxon>
        <taxon>Heunggongvirae</taxon>
        <taxon>Uroviricota</taxon>
        <taxon>Caudoviricetes</taxon>
    </lineage>
</organism>
<proteinExistence type="predicted"/>
<reference evidence="1" key="1">
    <citation type="journal article" date="2021" name="Proc. Natl. Acad. Sci. U.S.A.">
        <title>A Catalog of Tens of Thousands of Viruses from Human Metagenomes Reveals Hidden Associations with Chronic Diseases.</title>
        <authorList>
            <person name="Tisza M.J."/>
            <person name="Buck C.B."/>
        </authorList>
    </citation>
    <scope>NUCLEOTIDE SEQUENCE</scope>
    <source>
        <strain evidence="1">CtdHi7</strain>
    </source>
</reference>
<dbReference type="EMBL" id="BK015985">
    <property type="protein sequence ID" value="DAF88429.1"/>
    <property type="molecule type" value="Genomic_DNA"/>
</dbReference>
<sequence length="90" mass="10036">MAKKRNCRRTPEEIEIHEEAVKLRKMTDEQLVMAFRASSASSRGVSEKPIEKNTDGVKMLIEGLSRGDCKGVKGATAYKIAEYAEEMGLM</sequence>
<accession>A0A8S5U1W3</accession>
<evidence type="ECO:0000313" key="1">
    <source>
        <dbReference type="EMBL" id="DAF88429.1"/>
    </source>
</evidence>